<dbReference type="RefSeq" id="WP_004618990.1">
    <property type="nucleotide sequence ID" value="NZ_ACXX02000005.1"/>
</dbReference>
<organism evidence="13 14">
    <name type="scientific">Ruminiclostridium papyrosolvens DSM 2782</name>
    <dbReference type="NCBI Taxonomy" id="588581"/>
    <lineage>
        <taxon>Bacteria</taxon>
        <taxon>Bacillati</taxon>
        <taxon>Bacillota</taxon>
        <taxon>Clostridia</taxon>
        <taxon>Eubacteriales</taxon>
        <taxon>Oscillospiraceae</taxon>
        <taxon>Ruminiclostridium</taxon>
    </lineage>
</organism>
<keyword evidence="9" id="KW-0624">Polysaccharide degradation</keyword>
<evidence type="ECO:0000313" key="14">
    <source>
        <dbReference type="Proteomes" id="UP000003860"/>
    </source>
</evidence>
<dbReference type="PROSITE" id="PS51766">
    <property type="entry name" value="DOCKERIN"/>
    <property type="match status" value="1"/>
</dbReference>
<dbReference type="Gene3D" id="3.20.20.80">
    <property type="entry name" value="Glycosidases"/>
    <property type="match status" value="1"/>
</dbReference>
<evidence type="ECO:0000256" key="10">
    <source>
        <dbReference type="SAM" id="SignalP"/>
    </source>
</evidence>
<dbReference type="EvolutionaryTrace" id="F1TBY8"/>
<dbReference type="Pfam" id="PF03422">
    <property type="entry name" value="CBM_6"/>
    <property type="match status" value="1"/>
</dbReference>
<dbReference type="PROSITE" id="PS00018">
    <property type="entry name" value="EF_HAND_1"/>
    <property type="match status" value="1"/>
</dbReference>
<dbReference type="PDB" id="4FMV">
    <property type="method" value="X-ray"/>
    <property type="resolution" value="2.01 A"/>
    <property type="chains" value="A=34-419"/>
</dbReference>
<evidence type="ECO:0007829" key="15">
    <source>
        <dbReference type="PDB" id="4FMV"/>
    </source>
</evidence>
<feature type="signal peptide" evidence="10">
    <location>
        <begin position="1"/>
        <end position="29"/>
    </location>
</feature>
<keyword evidence="15" id="KW-0002">3D-structure</keyword>
<reference evidence="13" key="2">
    <citation type="submission" date="2011-01" db="EMBL/GenBank/DDBJ databases">
        <title>The Non-contiguous Finished genome of Clostridium papyrosolvens.</title>
        <authorList>
            <person name="Lucas S."/>
            <person name="Copeland A."/>
            <person name="Lapidus A."/>
            <person name="Cheng J.-F."/>
            <person name="Goodwin L."/>
            <person name="Pitluck S."/>
            <person name="Misra M."/>
            <person name="Chertkov O."/>
            <person name="Detter J.C."/>
            <person name="Han C."/>
            <person name="Tapia R."/>
            <person name="Land M."/>
            <person name="Hauser L."/>
            <person name="Kyrpides N."/>
            <person name="Ivanova N."/>
            <person name="Pagani I."/>
            <person name="Mouttaki H."/>
            <person name="He Z."/>
            <person name="Zhou J."/>
            <person name="Hemme C.L."/>
            <person name="Woyke T."/>
        </authorList>
    </citation>
    <scope>NUCLEOTIDE SEQUENCE [LARGE SCALE GENOMIC DNA]</scope>
    <source>
        <strain evidence="13">DSM 2782</strain>
    </source>
</reference>
<dbReference type="InterPro" id="IPR002105">
    <property type="entry name" value="Dockerin_1_rpt"/>
</dbReference>
<dbReference type="PANTHER" id="PTHR11069:SF38">
    <property type="entry name" value="GLUCURONOXYLANASE XYNC"/>
    <property type="match status" value="1"/>
</dbReference>
<dbReference type="AlphaFoldDB" id="F1TBY8"/>
<dbReference type="Pfam" id="PF02057">
    <property type="entry name" value="Glyco_hydro_59"/>
    <property type="match status" value="1"/>
</dbReference>
<evidence type="ECO:0000256" key="2">
    <source>
        <dbReference type="ARBA" id="ARBA00005382"/>
    </source>
</evidence>
<evidence type="ECO:0000259" key="11">
    <source>
        <dbReference type="PROSITE" id="PS51175"/>
    </source>
</evidence>
<dbReference type="SUPFAM" id="SSF49785">
    <property type="entry name" value="Galactose-binding domain-like"/>
    <property type="match status" value="1"/>
</dbReference>
<keyword evidence="6" id="KW-0136">Cellulose degradation</keyword>
<feature type="chain" id="PRO_5039177277" description="cellulase" evidence="10">
    <location>
        <begin position="30"/>
        <end position="628"/>
    </location>
</feature>
<dbReference type="InterPro" id="IPR006584">
    <property type="entry name" value="Cellulose-bd_IV"/>
</dbReference>
<dbReference type="EMBL" id="ACXX02000005">
    <property type="protein sequence ID" value="EGD48159.1"/>
    <property type="molecule type" value="Genomic_DNA"/>
</dbReference>
<dbReference type="PANTHER" id="PTHR11069">
    <property type="entry name" value="GLUCOSYLCERAMIDASE"/>
    <property type="match status" value="1"/>
</dbReference>
<dbReference type="Proteomes" id="UP000003860">
    <property type="component" value="Unassembled WGS sequence"/>
</dbReference>
<evidence type="ECO:0000256" key="5">
    <source>
        <dbReference type="ARBA" id="ARBA00022801"/>
    </source>
</evidence>
<evidence type="ECO:0000259" key="12">
    <source>
        <dbReference type="PROSITE" id="PS51766"/>
    </source>
</evidence>
<dbReference type="InterPro" id="IPR016134">
    <property type="entry name" value="Dockerin_dom"/>
</dbReference>
<dbReference type="InterPro" id="IPR013780">
    <property type="entry name" value="Glyco_hydro_b"/>
</dbReference>
<comment type="similarity">
    <text evidence="2">Belongs to the glycosyl hydrolase 30 family.</text>
</comment>
<comment type="catalytic activity">
    <reaction evidence="1">
        <text>Endohydrolysis of (1-&gt;4)-beta-D-glucosidic linkages in cellulose, lichenin and cereal beta-D-glucans.</text>
        <dbReference type="EC" id="3.2.1.4"/>
    </reaction>
</comment>
<keyword evidence="8 13" id="KW-0326">Glycosidase</keyword>
<keyword evidence="7" id="KW-0119">Carbohydrate metabolism</keyword>
<evidence type="ECO:0000256" key="6">
    <source>
        <dbReference type="ARBA" id="ARBA00023001"/>
    </source>
</evidence>
<dbReference type="GO" id="GO:0016020">
    <property type="term" value="C:membrane"/>
    <property type="evidence" value="ECO:0007669"/>
    <property type="project" value="GOC"/>
</dbReference>
<dbReference type="InterPro" id="IPR036439">
    <property type="entry name" value="Dockerin_dom_sf"/>
</dbReference>
<evidence type="ECO:0000256" key="7">
    <source>
        <dbReference type="ARBA" id="ARBA00023277"/>
    </source>
</evidence>
<evidence type="ECO:0000256" key="1">
    <source>
        <dbReference type="ARBA" id="ARBA00000966"/>
    </source>
</evidence>
<dbReference type="EC" id="3.2.1.4" evidence="3"/>
<keyword evidence="4 10" id="KW-0732">Signal</keyword>
<proteinExistence type="evidence at protein level"/>
<dbReference type="InterPro" id="IPR049161">
    <property type="entry name" value="GH59_cat"/>
</dbReference>
<dbReference type="PDBsum" id="4FMV"/>
<protein>
    <recommendedName>
        <fullName evidence="3">cellulase</fullName>
        <ecNumber evidence="3">3.2.1.4</ecNumber>
    </recommendedName>
</protein>
<dbReference type="InterPro" id="IPR001139">
    <property type="entry name" value="Glyco_hydro_30"/>
</dbReference>
<dbReference type="GO" id="GO:0045493">
    <property type="term" value="P:xylan catabolic process"/>
    <property type="evidence" value="ECO:0007669"/>
    <property type="project" value="UniProtKB-KW"/>
</dbReference>
<dbReference type="SMR" id="F1TBY8"/>
<dbReference type="InterPro" id="IPR005084">
    <property type="entry name" value="CBM6"/>
</dbReference>
<dbReference type="STRING" id="588581.Cpap_2855"/>
<keyword evidence="14" id="KW-1185">Reference proteome</keyword>
<evidence type="ECO:0000256" key="9">
    <source>
        <dbReference type="ARBA" id="ARBA00023326"/>
    </source>
</evidence>
<accession>F1TBY8</accession>
<dbReference type="SUPFAM" id="SSF51011">
    <property type="entry name" value="Glycosyl hydrolase domain"/>
    <property type="match status" value="1"/>
</dbReference>
<dbReference type="Gene3D" id="2.60.40.1180">
    <property type="entry name" value="Golgi alpha-mannosidase II"/>
    <property type="match status" value="1"/>
</dbReference>
<dbReference type="GO" id="GO:0030245">
    <property type="term" value="P:cellulose catabolic process"/>
    <property type="evidence" value="ECO:0007669"/>
    <property type="project" value="UniProtKB-KW"/>
</dbReference>
<dbReference type="CDD" id="cd04084">
    <property type="entry name" value="CBM6_xylanase-like"/>
    <property type="match status" value="1"/>
</dbReference>
<dbReference type="GO" id="GO:0030246">
    <property type="term" value="F:carbohydrate binding"/>
    <property type="evidence" value="ECO:0007669"/>
    <property type="project" value="InterPro"/>
</dbReference>
<dbReference type="InterPro" id="IPR017853">
    <property type="entry name" value="GH"/>
</dbReference>
<dbReference type="SUPFAM" id="SSF51445">
    <property type="entry name" value="(Trans)glycosidases"/>
    <property type="match status" value="1"/>
</dbReference>
<dbReference type="GO" id="GO:0008810">
    <property type="term" value="F:cellulase activity"/>
    <property type="evidence" value="ECO:0007669"/>
    <property type="project" value="UniProtKB-EC"/>
</dbReference>
<sequence>MFKNMKKTISKVLVSSIIMSALFMVSAPAGVSAASDVTVNLGSTKQEIRGFGASSAWCGTISDYVMNSLYGDLGYSILRLRIEEGIGDAWKTGNFSKWSPELANAKKASAKGAIVFASPWNPPASMQENFSKSGDSSAQRLRYDKYTEYAQYLNAYVKYMKDNGVDLYAISVQNEPDYAQDWTWWTPQEMLNFMKNNAGSINCRVMAPESFQFLKNMSDPILNDATALDNMDVLGCHFYGTSVNNMAYPLYQQKSAGKELWMTEKYFDDDTTGNIMNMSKEIHDSMVTGNMNAYIYWWITWPNGLATSSGTIYKRAYVLGQFAKFIRPGYKRVDATATPNTNVYVSAYTGDNKAVIVAINTGTAAVSQKFNFQNGSASSVVSYVTDSSRNMAAGANIAVTNGSFTAQLPAQSITTFVGNTAPVVVEPIDAFNKIEAENYYDQSGTQTEANSDGNGKNVGYIENEDYLVFKNVDFGSGAASFEASAGSATNGGNIELRLDSLTGTLIGNCAVPGTGGWQTWTNATCNVSQVTGKHDVYLKFTGESGYLMNLDWFKFNTKVIPVGKLGDINGDASIDSLDLMLIKKHLLGEAIENTALADLDGSGAVDAIDLAQMKQYLLGIISAFPGKA</sequence>
<evidence type="ECO:0000313" key="13">
    <source>
        <dbReference type="EMBL" id="EGD48159.1"/>
    </source>
</evidence>
<dbReference type="eggNOG" id="COG3507">
    <property type="taxonomic scope" value="Bacteria"/>
</dbReference>
<dbReference type="GO" id="GO:0004348">
    <property type="term" value="F:glucosylceramidase activity"/>
    <property type="evidence" value="ECO:0007669"/>
    <property type="project" value="InterPro"/>
</dbReference>
<dbReference type="SMART" id="SM00606">
    <property type="entry name" value="CBD_IV"/>
    <property type="match status" value="1"/>
</dbReference>
<evidence type="ECO:0000256" key="4">
    <source>
        <dbReference type="ARBA" id="ARBA00022729"/>
    </source>
</evidence>
<evidence type="ECO:0000256" key="3">
    <source>
        <dbReference type="ARBA" id="ARBA00012601"/>
    </source>
</evidence>
<evidence type="ECO:0000256" key="8">
    <source>
        <dbReference type="ARBA" id="ARBA00023295"/>
    </source>
</evidence>
<reference evidence="15" key="3">
    <citation type="journal article" date="2014" name="Acta Crystallogr. D">
        <title>A novel member of glycoside hydrolase family 30 subfamily 8 with altered substrate specificity.</title>
        <authorList>
            <person name="St John F.J."/>
            <person name="Dietrich D."/>
            <person name="Crooks C."/>
            <person name="Pozharski E."/>
            <person name="Gonzalez J.M."/>
            <person name="Bales E."/>
            <person name="Smith K."/>
            <person name="Hurlbert J.C."/>
        </authorList>
    </citation>
    <scope>X-RAY CRYSTALLOGRAPHY (2.01 ANGSTROMS) OF 34-419</scope>
</reference>
<reference evidence="13" key="1">
    <citation type="submission" date="2009-07" db="EMBL/GenBank/DDBJ databases">
        <authorList>
            <consortium name="US DOE Joint Genome Institute (JGI-PGF)"/>
            <person name="Lucas S."/>
            <person name="Copeland A."/>
            <person name="Lapidus A."/>
            <person name="Glavina del Rio T."/>
            <person name="Tice H."/>
            <person name="Bruce D."/>
            <person name="Goodwin L."/>
            <person name="Pitluck S."/>
            <person name="Larimer F."/>
            <person name="Land M.L."/>
            <person name="Mouttaki H."/>
            <person name="He Z."/>
            <person name="Zhou J."/>
            <person name="Hemme C.L."/>
        </authorList>
    </citation>
    <scope>NUCLEOTIDE SEQUENCE [LARGE SCALE GENOMIC DNA]</scope>
    <source>
        <strain evidence="13">DSM 2782</strain>
    </source>
</reference>
<dbReference type="Gene3D" id="1.10.1330.10">
    <property type="entry name" value="Dockerin domain"/>
    <property type="match status" value="1"/>
</dbReference>
<feature type="domain" description="Dockerin" evidence="12">
    <location>
        <begin position="561"/>
        <end position="626"/>
    </location>
</feature>
<keyword evidence="5 13" id="KW-0378">Hydrolase</keyword>
<dbReference type="Pfam" id="PF00404">
    <property type="entry name" value="Dockerin_1"/>
    <property type="match status" value="1"/>
</dbReference>
<dbReference type="PROSITE" id="PS51175">
    <property type="entry name" value="CBM6"/>
    <property type="match status" value="1"/>
</dbReference>
<dbReference type="SUPFAM" id="SSF63446">
    <property type="entry name" value="Type I dockerin domain"/>
    <property type="match status" value="1"/>
</dbReference>
<feature type="domain" description="CBM6" evidence="11">
    <location>
        <begin position="432"/>
        <end position="556"/>
    </location>
</feature>
<comment type="caution">
    <text evidence="13">The sequence shown here is derived from an EMBL/GenBank/DDBJ whole genome shotgun (WGS) entry which is preliminary data.</text>
</comment>
<dbReference type="InterPro" id="IPR018247">
    <property type="entry name" value="EF_Hand_1_Ca_BS"/>
</dbReference>
<dbReference type="Gene3D" id="2.60.120.260">
    <property type="entry name" value="Galactose-binding domain-like"/>
    <property type="match status" value="1"/>
</dbReference>
<dbReference type="OrthoDB" id="9806701at2"/>
<name>F1TBY8_9FIRM</name>
<gene>
    <name evidence="13" type="ORF">Cpap_2855</name>
</gene>
<dbReference type="CDD" id="cd14256">
    <property type="entry name" value="Dockerin_I"/>
    <property type="match status" value="1"/>
</dbReference>
<dbReference type="InterPro" id="IPR008979">
    <property type="entry name" value="Galactose-bd-like_sf"/>
</dbReference>
<dbReference type="GO" id="GO:0006665">
    <property type="term" value="P:sphingolipid metabolic process"/>
    <property type="evidence" value="ECO:0007669"/>
    <property type="project" value="InterPro"/>
</dbReference>
<dbReference type="eggNOG" id="COG5520">
    <property type="taxonomic scope" value="Bacteria"/>
</dbReference>